<proteinExistence type="predicted"/>
<protein>
    <submittedName>
        <fullName evidence="1">DUF2490 domain-containing protein</fullName>
    </submittedName>
</protein>
<comment type="caution">
    <text evidence="1">The sequence shown here is derived from an EMBL/GenBank/DDBJ whole genome shotgun (WGS) entry which is preliminary data.</text>
</comment>
<organism evidence="1 2">
    <name type="scientific">Marivirga aurantiaca</name>
    <dbReference type="NCBI Taxonomy" id="2802615"/>
    <lineage>
        <taxon>Bacteria</taxon>
        <taxon>Pseudomonadati</taxon>
        <taxon>Bacteroidota</taxon>
        <taxon>Cytophagia</taxon>
        <taxon>Cytophagales</taxon>
        <taxon>Marivirgaceae</taxon>
        <taxon>Marivirga</taxon>
    </lineage>
</organism>
<dbReference type="InterPro" id="IPR019619">
    <property type="entry name" value="DUF2490"/>
</dbReference>
<accession>A0A934WVY1</accession>
<name>A0A934WVY1_9BACT</name>
<evidence type="ECO:0000313" key="2">
    <source>
        <dbReference type="Proteomes" id="UP000611723"/>
    </source>
</evidence>
<evidence type="ECO:0000313" key="1">
    <source>
        <dbReference type="EMBL" id="MBK6264044.1"/>
    </source>
</evidence>
<reference evidence="1" key="1">
    <citation type="submission" date="2021-01" db="EMBL/GenBank/DDBJ databases">
        <title>Marivirga aurantiaca sp. nov., isolated from intertidal surface sediments.</title>
        <authorList>
            <person name="Zhang M."/>
        </authorList>
    </citation>
    <scope>NUCLEOTIDE SEQUENCE</scope>
    <source>
        <strain evidence="1">S37H4</strain>
    </source>
</reference>
<gene>
    <name evidence="1" type="ORF">JKA74_03260</name>
</gene>
<dbReference type="AlphaFoldDB" id="A0A934WVY1"/>
<dbReference type="RefSeq" id="WP_201429722.1">
    <property type="nucleotide sequence ID" value="NZ_JAEQBW010000001.1"/>
</dbReference>
<sequence length="276" mass="33457">MHKYFILFCIVWVLPILYSIPIIAQNDGTPNPNPDVPERKEIRNVTETWIGLYTKYRIKERLFYYGEYHLRRRDQFWNEMGQIYLRFGLSYLVNKNFEFTAGIVNPYYWAPGGDSEGIDKVVSQFRGWQQFLFIIPFDRLKIYHQIRTEQRWKRDYTEGSEFKLDFRFRYKLLAYYPLNKPTLDQGALFLSTYNEIFIQAGKGVIYNHFEDFRFFAGLGYILNDQVQFQTGYQWTYRHDDSPFLYQSRHIVRFSIYHNLDFFGRKQKENRSIPVGQ</sequence>
<dbReference type="Proteomes" id="UP000611723">
    <property type="component" value="Unassembled WGS sequence"/>
</dbReference>
<keyword evidence="2" id="KW-1185">Reference proteome</keyword>
<dbReference type="Pfam" id="PF10677">
    <property type="entry name" value="DUF2490"/>
    <property type="match status" value="1"/>
</dbReference>
<dbReference type="EMBL" id="JAEQBW010000001">
    <property type="protein sequence ID" value="MBK6264044.1"/>
    <property type="molecule type" value="Genomic_DNA"/>
</dbReference>